<evidence type="ECO:0000256" key="1">
    <source>
        <dbReference type="SAM" id="MobiDB-lite"/>
    </source>
</evidence>
<feature type="compositionally biased region" description="Pro residues" evidence="1">
    <location>
        <begin position="133"/>
        <end position="149"/>
    </location>
</feature>
<accession>A0A834QUY6</accession>
<feature type="compositionally biased region" description="Pro residues" evidence="1">
    <location>
        <begin position="60"/>
        <end position="73"/>
    </location>
</feature>
<comment type="caution">
    <text evidence="2">The sequence shown here is derived from an EMBL/GenBank/DDBJ whole genome shotgun (WGS) entry which is preliminary data.</text>
</comment>
<reference evidence="2" key="1">
    <citation type="submission" date="2020-08" db="EMBL/GenBank/DDBJ databases">
        <authorList>
            <person name="Shumante A."/>
            <person name="Zimin A.V."/>
            <person name="Puiu D."/>
            <person name="Salzberg S.L."/>
        </authorList>
    </citation>
    <scope>NUCLEOTIDE SEQUENCE</scope>
    <source>
        <strain evidence="2">WC2-LM</strain>
        <tissue evidence="2">Liver</tissue>
    </source>
</reference>
<evidence type="ECO:0000313" key="3">
    <source>
        <dbReference type="Proteomes" id="UP000662637"/>
    </source>
</evidence>
<evidence type="ECO:0000313" key="2">
    <source>
        <dbReference type="EMBL" id="KAF7484430.1"/>
    </source>
</evidence>
<feature type="compositionally biased region" description="Low complexity" evidence="1">
    <location>
        <begin position="150"/>
        <end position="162"/>
    </location>
</feature>
<feature type="compositionally biased region" description="Basic and acidic residues" evidence="1">
    <location>
        <begin position="121"/>
        <end position="132"/>
    </location>
</feature>
<name>A0A834QUY6_MARMO</name>
<proteinExistence type="predicted"/>
<dbReference type="Proteomes" id="UP000662637">
    <property type="component" value="Unassembled WGS sequence"/>
</dbReference>
<protein>
    <submittedName>
        <fullName evidence="2">Uncharacterized protein</fullName>
    </submittedName>
</protein>
<dbReference type="EMBL" id="WJEC01000272">
    <property type="protein sequence ID" value="KAF7484430.1"/>
    <property type="molecule type" value="Genomic_DNA"/>
</dbReference>
<dbReference type="AlphaFoldDB" id="A0A834QUY6"/>
<gene>
    <name evidence="2" type="ORF">GHT09_004218</name>
</gene>
<sequence>MAGSVGGLKATWASPASSLLQVFLRGVNDPLVNNPNPVVVIARVVPNYKEFKQLPGAPESSPPPRPPNLPPTPRSEVPESFLQQRPLGLSLETSDPWKGAAGTSPESKQGRRMRPAWSLRSWKEPVCEDERGPLPPPPTCLPSSDPPSGSPLSHSSSGTRSPPTKEAG</sequence>
<organism evidence="2 3">
    <name type="scientific">Marmota monax</name>
    <name type="common">Woodchuck</name>
    <dbReference type="NCBI Taxonomy" id="9995"/>
    <lineage>
        <taxon>Eukaryota</taxon>
        <taxon>Metazoa</taxon>
        <taxon>Chordata</taxon>
        <taxon>Craniata</taxon>
        <taxon>Vertebrata</taxon>
        <taxon>Euteleostomi</taxon>
        <taxon>Mammalia</taxon>
        <taxon>Eutheria</taxon>
        <taxon>Euarchontoglires</taxon>
        <taxon>Glires</taxon>
        <taxon>Rodentia</taxon>
        <taxon>Sciuromorpha</taxon>
        <taxon>Sciuridae</taxon>
        <taxon>Xerinae</taxon>
        <taxon>Marmotini</taxon>
        <taxon>Marmota</taxon>
    </lineage>
</organism>
<feature type="region of interest" description="Disordered" evidence="1">
    <location>
        <begin position="52"/>
        <end position="168"/>
    </location>
</feature>